<dbReference type="eggNOG" id="ENOG5033EGM">
    <property type="taxonomic scope" value="Bacteria"/>
</dbReference>
<keyword evidence="1" id="KW-0812">Transmembrane</keyword>
<dbReference type="NCBIfam" id="NF040558">
    <property type="entry name" value="CAS_Csx18"/>
    <property type="match status" value="1"/>
</dbReference>
<evidence type="ECO:0000256" key="1">
    <source>
        <dbReference type="SAM" id="Phobius"/>
    </source>
</evidence>
<sequence>MNSARLLFFRNVAVASVNTAVTLVILLIAPLGLAAVLTCTVAVGLSSLIIGLCADQVARWLFSDGGLAVRAPRE</sequence>
<dbReference type="PATRIC" id="fig|1183438.3.peg.3998"/>
<accession>U5QMW9</accession>
<dbReference type="KEGG" id="glj:GKIL_4061"/>
<name>U5QMW9_GLOK1</name>
<gene>
    <name evidence="2" type="ORF">GKIL_4061</name>
</gene>
<proteinExistence type="predicted"/>
<keyword evidence="1" id="KW-1133">Transmembrane helix</keyword>
<reference evidence="2 3" key="1">
    <citation type="journal article" date="2013" name="PLoS ONE">
        <title>Cultivation and Complete Genome Sequencing of Gloeobacter kilaueensis sp. nov., from a Lava Cave in Kilauea Caldera, Hawai'i.</title>
        <authorList>
            <person name="Saw J.H."/>
            <person name="Schatz M."/>
            <person name="Brown M.V."/>
            <person name="Kunkel D.D."/>
            <person name="Foster J.S."/>
            <person name="Shick H."/>
            <person name="Christensen S."/>
            <person name="Hou S."/>
            <person name="Wan X."/>
            <person name="Donachie S.P."/>
        </authorList>
    </citation>
    <scope>NUCLEOTIDE SEQUENCE [LARGE SCALE GENOMIC DNA]</scope>
    <source>
        <strain evidence="3">JS</strain>
    </source>
</reference>
<dbReference type="Proteomes" id="UP000017396">
    <property type="component" value="Chromosome"/>
</dbReference>
<dbReference type="STRING" id="1183438.GKIL_4061"/>
<keyword evidence="1" id="KW-0472">Membrane</keyword>
<organism evidence="2 3">
    <name type="scientific">Gloeobacter kilaueensis (strain ATCC BAA-2537 / CCAP 1431/1 / ULC 316 / JS1)</name>
    <dbReference type="NCBI Taxonomy" id="1183438"/>
    <lineage>
        <taxon>Bacteria</taxon>
        <taxon>Bacillati</taxon>
        <taxon>Cyanobacteriota</taxon>
        <taxon>Cyanophyceae</taxon>
        <taxon>Gloeobacterales</taxon>
        <taxon>Gloeobacteraceae</taxon>
        <taxon>Gloeobacter</taxon>
    </lineage>
</organism>
<feature type="transmembrane region" description="Helical" evidence="1">
    <location>
        <begin position="34"/>
        <end position="54"/>
    </location>
</feature>
<evidence type="ECO:0000313" key="3">
    <source>
        <dbReference type="Proteomes" id="UP000017396"/>
    </source>
</evidence>
<dbReference type="RefSeq" id="WP_023175647.1">
    <property type="nucleotide sequence ID" value="NC_022600.1"/>
</dbReference>
<feature type="transmembrane region" description="Helical" evidence="1">
    <location>
        <begin position="7"/>
        <end position="28"/>
    </location>
</feature>
<dbReference type="EMBL" id="CP003587">
    <property type="protein sequence ID" value="AGY60307.1"/>
    <property type="molecule type" value="Genomic_DNA"/>
</dbReference>
<keyword evidence="3" id="KW-1185">Reference proteome</keyword>
<dbReference type="HOGENOM" id="CLU_2682596_0_0_3"/>
<protein>
    <submittedName>
        <fullName evidence="2">Uncharacterized protein</fullName>
    </submittedName>
</protein>
<dbReference type="AlphaFoldDB" id="U5QMW9"/>
<evidence type="ECO:0000313" key="2">
    <source>
        <dbReference type="EMBL" id="AGY60307.1"/>
    </source>
</evidence>